<accession>A0A1M4UJD1</accession>
<dbReference type="RefSeq" id="WP_072883504.1">
    <property type="nucleotide sequence ID" value="NZ_FQVO01000002.1"/>
</dbReference>
<dbReference type="EMBL" id="FQVO01000002">
    <property type="protein sequence ID" value="SHE56758.1"/>
    <property type="molecule type" value="Genomic_DNA"/>
</dbReference>
<dbReference type="Proteomes" id="UP000184236">
    <property type="component" value="Unassembled WGS sequence"/>
</dbReference>
<dbReference type="OrthoDB" id="1446480at2"/>
<evidence type="ECO:0000313" key="2">
    <source>
        <dbReference type="Proteomes" id="UP000184236"/>
    </source>
</evidence>
<evidence type="ECO:0000313" key="1">
    <source>
        <dbReference type="EMBL" id="SHE56758.1"/>
    </source>
</evidence>
<protein>
    <submittedName>
        <fullName evidence="1">Uncharacterized protein</fullName>
    </submittedName>
</protein>
<dbReference type="AlphaFoldDB" id="A0A1M4UJD1"/>
<name>A0A1M4UJD1_9FLAO</name>
<keyword evidence="2" id="KW-1185">Reference proteome</keyword>
<gene>
    <name evidence="1" type="ORF">SAMN05444408_102141</name>
</gene>
<proteinExistence type="predicted"/>
<organism evidence="1 2">
    <name type="scientific">Chryseobacterium takakiae</name>
    <dbReference type="NCBI Taxonomy" id="1302685"/>
    <lineage>
        <taxon>Bacteria</taxon>
        <taxon>Pseudomonadati</taxon>
        <taxon>Bacteroidota</taxon>
        <taxon>Flavobacteriia</taxon>
        <taxon>Flavobacteriales</taxon>
        <taxon>Weeksellaceae</taxon>
        <taxon>Chryseobacterium group</taxon>
        <taxon>Chryseobacterium</taxon>
    </lineage>
</organism>
<reference evidence="2" key="1">
    <citation type="submission" date="2016-11" db="EMBL/GenBank/DDBJ databases">
        <authorList>
            <person name="Varghese N."/>
            <person name="Submissions S."/>
        </authorList>
    </citation>
    <scope>NUCLEOTIDE SEQUENCE [LARGE SCALE GENOMIC DNA]</scope>
    <source>
        <strain evidence="2">DSM 26898</strain>
    </source>
</reference>
<sequence length="154" mass="17448">MKTYTIFLLLCCLINIKCISQNNSVESKNDTITNNENNQIEKIELREFTRGTNRVFIYKKDSLITNLNGVNSQSEISKSYWENIIREINLLNLSKISTYESPTTKRFSDGALSSIITITSGDKTYDSSSFDAGIPPKELEGLYQLLKTSEKGLE</sequence>
<dbReference type="STRING" id="1302685.SAMN05444408_102141"/>